<dbReference type="InterPro" id="IPR000467">
    <property type="entry name" value="G_patch_dom"/>
</dbReference>
<dbReference type="GO" id="GO:0003676">
    <property type="term" value="F:nucleic acid binding"/>
    <property type="evidence" value="ECO:0007669"/>
    <property type="project" value="InterPro"/>
</dbReference>
<dbReference type="GO" id="GO:0005730">
    <property type="term" value="C:nucleolus"/>
    <property type="evidence" value="ECO:0007669"/>
    <property type="project" value="UniProtKB-SubCell"/>
</dbReference>
<dbReference type="SMART" id="SM00443">
    <property type="entry name" value="G_patch"/>
    <property type="match status" value="1"/>
</dbReference>
<name>A0A0B1P0V1_UNCNE</name>
<dbReference type="Proteomes" id="UP000030854">
    <property type="component" value="Unassembled WGS sequence"/>
</dbReference>
<keyword evidence="11" id="KW-1185">Reference proteome</keyword>
<evidence type="ECO:0000256" key="7">
    <source>
        <dbReference type="ARBA" id="ARBA00043878"/>
    </source>
</evidence>
<dbReference type="Pfam" id="PF01585">
    <property type="entry name" value="G-patch"/>
    <property type="match status" value="1"/>
</dbReference>
<evidence type="ECO:0000256" key="8">
    <source>
        <dbReference type="SAM" id="MobiDB-lite"/>
    </source>
</evidence>
<accession>A0A0B1P0V1</accession>
<evidence type="ECO:0000256" key="5">
    <source>
        <dbReference type="ARBA" id="ARBA00038007"/>
    </source>
</evidence>
<evidence type="ECO:0000313" key="11">
    <source>
        <dbReference type="Proteomes" id="UP000030854"/>
    </source>
</evidence>
<keyword evidence="4" id="KW-0539">Nucleus</keyword>
<organism evidence="10 11">
    <name type="scientific">Uncinula necator</name>
    <name type="common">Grape powdery mildew</name>
    <dbReference type="NCBI Taxonomy" id="52586"/>
    <lineage>
        <taxon>Eukaryota</taxon>
        <taxon>Fungi</taxon>
        <taxon>Dikarya</taxon>
        <taxon>Ascomycota</taxon>
        <taxon>Pezizomycotina</taxon>
        <taxon>Leotiomycetes</taxon>
        <taxon>Erysiphales</taxon>
        <taxon>Erysiphaceae</taxon>
        <taxon>Erysiphe</taxon>
    </lineage>
</organism>
<comment type="caution">
    <text evidence="10">The sequence shown here is derived from an EMBL/GenBank/DDBJ whole genome shotgun (WGS) entry which is preliminary data.</text>
</comment>
<evidence type="ECO:0000256" key="3">
    <source>
        <dbReference type="ARBA" id="ARBA00022552"/>
    </source>
</evidence>
<evidence type="ECO:0000259" key="9">
    <source>
        <dbReference type="PROSITE" id="PS50174"/>
    </source>
</evidence>
<proteinExistence type="inferred from homology"/>
<reference evidence="10 11" key="1">
    <citation type="journal article" date="2014" name="BMC Genomics">
        <title>Adaptive genomic structural variation in the grape powdery mildew pathogen, Erysiphe necator.</title>
        <authorList>
            <person name="Jones L."/>
            <person name="Riaz S."/>
            <person name="Morales-Cruz A."/>
            <person name="Amrine K.C."/>
            <person name="McGuire B."/>
            <person name="Gubler W.D."/>
            <person name="Walker M.A."/>
            <person name="Cantu D."/>
        </authorList>
    </citation>
    <scope>NUCLEOTIDE SEQUENCE [LARGE SCALE GENOMIC DNA]</scope>
    <source>
        <strain evidence="11">c</strain>
    </source>
</reference>
<keyword evidence="3" id="KW-0698">rRNA processing</keyword>
<evidence type="ECO:0000256" key="6">
    <source>
        <dbReference type="ARBA" id="ARBA00041961"/>
    </source>
</evidence>
<feature type="region of interest" description="Disordered" evidence="8">
    <location>
        <begin position="162"/>
        <end position="199"/>
    </location>
</feature>
<sequence length="199" mass="22046">MGLAAPKKKTKLSYDPNNTRWTNDVQSFGHKMLTSQGWKKGELLGAKNAAHAEFHTSANSSHIRVTFKDDNLGLGAKIGTGVGHGECTGLDAFNDLLSRLNGKTKTQIIQKQQARADIRREIYTDKRLGSINFVSGGFLVGDKIQNLMDSDASRKKKLADRDFVLSQSSDKPELRSTVDENIASKKSKKSKKRKRDIVK</sequence>
<comment type="subcellular location">
    <subcellularLocation>
        <location evidence="1">Nucleus</location>
        <location evidence="1">Nucleolus</location>
    </subcellularLocation>
</comment>
<evidence type="ECO:0000256" key="1">
    <source>
        <dbReference type="ARBA" id="ARBA00004604"/>
    </source>
</evidence>
<dbReference type="STRING" id="52586.A0A0B1P0V1"/>
<comment type="similarity">
    <text evidence="5">Belongs to the PINX1 family.</text>
</comment>
<dbReference type="EMBL" id="JNVN01002541">
    <property type="protein sequence ID" value="KHJ31838.1"/>
    <property type="molecule type" value="Genomic_DNA"/>
</dbReference>
<dbReference type="PANTHER" id="PTHR23149:SF31">
    <property type="entry name" value="PROTEIN PXR1"/>
    <property type="match status" value="1"/>
</dbReference>
<keyword evidence="2" id="KW-0690">Ribosome biogenesis</keyword>
<dbReference type="OMA" id="WTNDVQS"/>
<protein>
    <recommendedName>
        <fullName evidence="6">PinX1-related protein 1</fullName>
    </recommendedName>
</protein>
<feature type="compositionally biased region" description="Basic residues" evidence="8">
    <location>
        <begin position="185"/>
        <end position="199"/>
    </location>
</feature>
<dbReference type="InterPro" id="IPR050656">
    <property type="entry name" value="PINX1"/>
</dbReference>
<feature type="domain" description="G-patch" evidence="9">
    <location>
        <begin position="25"/>
        <end position="79"/>
    </location>
</feature>
<dbReference type="GO" id="GO:0006364">
    <property type="term" value="P:rRNA processing"/>
    <property type="evidence" value="ECO:0007669"/>
    <property type="project" value="UniProtKB-KW"/>
</dbReference>
<evidence type="ECO:0000256" key="2">
    <source>
        <dbReference type="ARBA" id="ARBA00022517"/>
    </source>
</evidence>
<evidence type="ECO:0000256" key="4">
    <source>
        <dbReference type="ARBA" id="ARBA00023242"/>
    </source>
</evidence>
<dbReference type="AlphaFoldDB" id="A0A0B1P0V1"/>
<dbReference type="HOGENOM" id="CLU_1373121_0_0_1"/>
<evidence type="ECO:0000313" key="10">
    <source>
        <dbReference type="EMBL" id="KHJ31838.1"/>
    </source>
</evidence>
<dbReference type="PROSITE" id="PS50174">
    <property type="entry name" value="G_PATCH"/>
    <property type="match status" value="1"/>
</dbReference>
<comment type="function">
    <text evidence="7">Involved in rRNA-processing at A0, A1 and A2 sites and negatively regulates telomerase.</text>
</comment>
<dbReference type="PANTHER" id="PTHR23149">
    <property type="entry name" value="G PATCH DOMAIN CONTAINING PROTEIN"/>
    <property type="match status" value="1"/>
</dbReference>
<gene>
    <name evidence="10" type="ORF">EV44_g2046</name>
</gene>